<comment type="caution">
    <text evidence="7">The sequence shown here is derived from an EMBL/GenBank/DDBJ whole genome shotgun (WGS) entry which is preliminary data.</text>
</comment>
<feature type="transmembrane region" description="Helical" evidence="5">
    <location>
        <begin position="77"/>
        <end position="101"/>
    </location>
</feature>
<keyword evidence="3 5" id="KW-1133">Transmembrane helix</keyword>
<evidence type="ECO:0000256" key="4">
    <source>
        <dbReference type="ARBA" id="ARBA00023136"/>
    </source>
</evidence>
<dbReference type="AlphaFoldDB" id="A0A934T1Y7"/>
<evidence type="ECO:0000313" key="7">
    <source>
        <dbReference type="EMBL" id="MBK4736223.1"/>
    </source>
</evidence>
<proteinExistence type="predicted"/>
<dbReference type="GO" id="GO:0016020">
    <property type="term" value="C:membrane"/>
    <property type="evidence" value="ECO:0007669"/>
    <property type="project" value="UniProtKB-SubCell"/>
</dbReference>
<protein>
    <submittedName>
        <fullName evidence="7">TM2 domain-containing protein</fullName>
    </submittedName>
</protein>
<reference evidence="7" key="1">
    <citation type="submission" date="2021-01" db="EMBL/GenBank/DDBJ databases">
        <title>Genome sequence of strain Noviherbaspirillum sp. DKR-6.</title>
        <authorList>
            <person name="Chaudhary D.K."/>
        </authorList>
    </citation>
    <scope>NUCLEOTIDE SEQUENCE</scope>
    <source>
        <strain evidence="7">DKR-6</strain>
    </source>
</reference>
<evidence type="ECO:0000256" key="5">
    <source>
        <dbReference type="SAM" id="Phobius"/>
    </source>
</evidence>
<evidence type="ECO:0000313" key="8">
    <source>
        <dbReference type="Proteomes" id="UP000622890"/>
    </source>
</evidence>
<keyword evidence="8" id="KW-1185">Reference proteome</keyword>
<dbReference type="InterPro" id="IPR007829">
    <property type="entry name" value="TM2"/>
</dbReference>
<dbReference type="Proteomes" id="UP000622890">
    <property type="component" value="Unassembled WGS sequence"/>
</dbReference>
<name>A0A934T1Y7_9BURK</name>
<dbReference type="Pfam" id="PF05154">
    <property type="entry name" value="TM2"/>
    <property type="match status" value="1"/>
</dbReference>
<accession>A0A934T1Y7</accession>
<dbReference type="EMBL" id="JAEPBG010000006">
    <property type="protein sequence ID" value="MBK4736223.1"/>
    <property type="molecule type" value="Genomic_DNA"/>
</dbReference>
<organism evidence="7 8">
    <name type="scientific">Noviherbaspirillum pedocola</name>
    <dbReference type="NCBI Taxonomy" id="2801341"/>
    <lineage>
        <taxon>Bacteria</taxon>
        <taxon>Pseudomonadati</taxon>
        <taxon>Pseudomonadota</taxon>
        <taxon>Betaproteobacteria</taxon>
        <taxon>Burkholderiales</taxon>
        <taxon>Oxalobacteraceae</taxon>
        <taxon>Noviherbaspirillum</taxon>
    </lineage>
</organism>
<keyword evidence="4 5" id="KW-0472">Membrane</keyword>
<evidence type="ECO:0000256" key="3">
    <source>
        <dbReference type="ARBA" id="ARBA00022989"/>
    </source>
</evidence>
<evidence type="ECO:0000259" key="6">
    <source>
        <dbReference type="Pfam" id="PF05154"/>
    </source>
</evidence>
<evidence type="ECO:0000256" key="1">
    <source>
        <dbReference type="ARBA" id="ARBA00004141"/>
    </source>
</evidence>
<keyword evidence="2 5" id="KW-0812">Transmembrane</keyword>
<comment type="subcellular location">
    <subcellularLocation>
        <location evidence="1">Membrane</location>
        <topology evidence="1">Multi-pass membrane protein</topology>
    </subcellularLocation>
</comment>
<feature type="domain" description="TM2" evidence="6">
    <location>
        <begin position="2"/>
        <end position="45"/>
    </location>
</feature>
<sequence>MKDQTSAVLLAALLGDFGLHRFYLGQPVAGVLYLLFCWTGVPGVLASLESFHFAFMSPEDWANRYNAGQRGKPVPRWLPIVLIVLPMLLLAAIVVAISAGYDF</sequence>
<feature type="transmembrane region" description="Helical" evidence="5">
    <location>
        <begin position="31"/>
        <end position="56"/>
    </location>
</feature>
<evidence type="ECO:0000256" key="2">
    <source>
        <dbReference type="ARBA" id="ARBA00022692"/>
    </source>
</evidence>
<gene>
    <name evidence="7" type="ORF">JJB74_16490</name>
</gene>